<reference evidence="1" key="4">
    <citation type="journal article" date="2007" name="Genome Biol.">
        <title>Update of the Anopheles gambiae PEST genome assembly.</title>
        <authorList>
            <person name="Sharakhova M.V."/>
            <person name="Hammond M.P."/>
            <person name="Lobo N.F."/>
            <person name="Krzywinski J."/>
            <person name="Unger M.F."/>
            <person name="Hillenmeyer M.E."/>
            <person name="Bruggner R.V."/>
            <person name="Birney E."/>
            <person name="Collins F.H."/>
        </authorList>
    </citation>
    <scope>NUCLEOTIDE SEQUENCE</scope>
    <source>
        <strain evidence="1">PEST</strain>
    </source>
</reference>
<reference evidence="1" key="3">
    <citation type="journal article" date="2004" name="Trends Parasitol.">
        <title>The Anopheles gambiae genome: an update.</title>
        <authorList>
            <person name="Mongin E."/>
            <person name="Louis C."/>
            <person name="Holt R.A."/>
            <person name="Birney E."/>
            <person name="Collins F.H."/>
        </authorList>
    </citation>
    <scope>NUCLEOTIDE SEQUENCE</scope>
    <source>
        <strain evidence="1">PEST</strain>
    </source>
</reference>
<protein>
    <submittedName>
        <fullName evidence="1">AGAP009109-PA</fullName>
    </submittedName>
</protein>
<sequence length="44" mass="4891">MFSSTRSSRLTAPRRCVMPQDDSLCERSLSNRTIGVSVARASYP</sequence>
<dbReference type="AlphaFoldDB" id="Q5TNF7"/>
<gene>
    <name evidence="1" type="ORF">AgaP_AGAP009109</name>
</gene>
<reference evidence="1" key="5">
    <citation type="submission" date="2011-05" db="EMBL/GenBank/DDBJ databases">
        <authorList>
            <consortium name="VectorBase"/>
        </authorList>
    </citation>
    <scope>NUCLEOTIDE SEQUENCE</scope>
    <source>
        <strain evidence="1">PEST</strain>
    </source>
</reference>
<reference evidence="1" key="2">
    <citation type="submission" date="2002-03" db="EMBL/GenBank/DDBJ databases">
        <authorList>
            <consortium name="The Anopheles Genome Sequencing Consortium"/>
        </authorList>
    </citation>
    <scope>NUCLEOTIDE SEQUENCE</scope>
    <source>
        <strain evidence="1">PEST</strain>
    </source>
</reference>
<evidence type="ECO:0000313" key="1">
    <source>
        <dbReference type="EMBL" id="EAL39046.1"/>
    </source>
</evidence>
<dbReference type="EMBL" id="AAAB01008984">
    <property type="protein sequence ID" value="EAL39046.1"/>
    <property type="molecule type" value="Genomic_DNA"/>
</dbReference>
<dbReference type="KEGG" id="aga:3291903"/>
<comment type="caution">
    <text evidence="1">The sequence shown here is derived from an EMBL/GenBank/DDBJ whole genome shotgun (WGS) entry which is preliminary data.</text>
</comment>
<organism evidence="1">
    <name type="scientific">Anopheles gambiae</name>
    <name type="common">African malaria mosquito</name>
    <dbReference type="NCBI Taxonomy" id="7165"/>
    <lineage>
        <taxon>Eukaryota</taxon>
        <taxon>Metazoa</taxon>
        <taxon>Ecdysozoa</taxon>
        <taxon>Arthropoda</taxon>
        <taxon>Hexapoda</taxon>
        <taxon>Insecta</taxon>
        <taxon>Pterygota</taxon>
        <taxon>Neoptera</taxon>
        <taxon>Endopterygota</taxon>
        <taxon>Diptera</taxon>
        <taxon>Nematocera</taxon>
        <taxon>Culicoidea</taxon>
        <taxon>Culicidae</taxon>
        <taxon>Anophelinae</taxon>
        <taxon>Anopheles</taxon>
    </lineage>
</organism>
<accession>Q5TNF7</accession>
<dbReference type="RefSeq" id="XP_553032.2">
    <property type="nucleotide sequence ID" value="XM_553032.3"/>
</dbReference>
<feature type="non-terminal residue" evidence="1">
    <location>
        <position position="44"/>
    </location>
</feature>
<name>Q5TNF7_ANOGA</name>
<reference evidence="1" key="1">
    <citation type="journal article" date="2002" name="Science">
        <title>The genome sequence of the malaria mosquito Anopheles gambiae.</title>
        <authorList>
            <person name="Holt R.A."/>
            <person name="Subramanian G.M."/>
            <person name="Halpern A."/>
            <person name="Sutton G.G."/>
            <person name="Charlab R."/>
            <person name="Nusskern D.R."/>
            <person name="Wincker P."/>
            <person name="Clark A.G."/>
            <person name="Ribeiro J.M."/>
            <person name="Wides R."/>
            <person name="Salzberg S.L."/>
            <person name="Loftus B."/>
            <person name="Yandell M."/>
            <person name="Majoros W.H."/>
            <person name="Rusch D.B."/>
            <person name="Lai Z."/>
            <person name="Kraft C.L."/>
            <person name="Abril J.F."/>
            <person name="Anthouard V."/>
            <person name="Arensburger P."/>
            <person name="Atkinson P.W."/>
            <person name="Baden H."/>
            <person name="de Berardinis V."/>
            <person name="Baldwin D."/>
            <person name="Benes V."/>
            <person name="Biedler J."/>
            <person name="Blass C."/>
            <person name="Bolanos R."/>
            <person name="Boscus D."/>
            <person name="Barnstead M."/>
            <person name="Cai S."/>
            <person name="Center A."/>
            <person name="Chaturverdi K."/>
            <person name="Christophides G.K."/>
            <person name="Chrystal M.A."/>
            <person name="Clamp M."/>
            <person name="Cravchik A."/>
            <person name="Curwen V."/>
            <person name="Dana A."/>
            <person name="Delcher A."/>
            <person name="Dew I."/>
            <person name="Evans C.A."/>
            <person name="Flanigan M."/>
            <person name="Grundschober-Freimoser A."/>
            <person name="Friedli L."/>
            <person name="Gu Z."/>
            <person name="Guan P."/>
            <person name="Guigo R."/>
            <person name="Hillenmeyer M.E."/>
            <person name="Hladun S.L."/>
            <person name="Hogan J.R."/>
            <person name="Hong Y.S."/>
            <person name="Hoover J."/>
            <person name="Jaillon O."/>
            <person name="Ke Z."/>
            <person name="Kodira C."/>
            <person name="Kokoza E."/>
            <person name="Koutsos A."/>
            <person name="Letunic I."/>
            <person name="Levitsky A."/>
            <person name="Liang Y."/>
            <person name="Lin J.J."/>
            <person name="Lobo N.F."/>
            <person name="Lopez J.R."/>
            <person name="Malek J.A."/>
            <person name="McIntosh T.C."/>
            <person name="Meister S."/>
            <person name="Miller J."/>
            <person name="Mobarry C."/>
            <person name="Mongin E."/>
            <person name="Murphy S.D."/>
            <person name="O'Brochta D.A."/>
            <person name="Pfannkoch C."/>
            <person name="Qi R."/>
            <person name="Regier M.A."/>
            <person name="Remington K."/>
            <person name="Shao H."/>
            <person name="Sharakhova M.V."/>
            <person name="Sitter C.D."/>
            <person name="Shetty J."/>
            <person name="Smith T.J."/>
            <person name="Strong R."/>
            <person name="Sun J."/>
            <person name="Thomasova D."/>
            <person name="Ton L.Q."/>
            <person name="Topalis P."/>
            <person name="Tu Z."/>
            <person name="Unger M.F."/>
            <person name="Walenz B."/>
            <person name="Wang A."/>
            <person name="Wang J."/>
            <person name="Wang M."/>
            <person name="Wang X."/>
            <person name="Woodford K.J."/>
            <person name="Wortman J.R."/>
            <person name="Wu M."/>
            <person name="Yao A."/>
            <person name="Zdobnov E.M."/>
            <person name="Zhang H."/>
            <person name="Zhao Q."/>
            <person name="Zhao S."/>
            <person name="Zhu S.C."/>
            <person name="Zhimulev I."/>
            <person name="Coluzzi M."/>
            <person name="della Torre A."/>
            <person name="Roth C.W."/>
            <person name="Louis C."/>
            <person name="Kalush F."/>
            <person name="Mural R.J."/>
            <person name="Myers E.W."/>
            <person name="Adams M.D."/>
            <person name="Smith H.O."/>
            <person name="Broder S."/>
            <person name="Gardner M.J."/>
            <person name="Fraser C.M."/>
            <person name="Birney E."/>
            <person name="Bork P."/>
            <person name="Brey P.T."/>
            <person name="Venter J.C."/>
            <person name="Weissenbach J."/>
            <person name="Kafatos F.C."/>
            <person name="Collins F.H."/>
            <person name="Hoffman S.L."/>
        </authorList>
    </citation>
    <scope>NUCLEOTIDE SEQUENCE [LARGE SCALE GENOMIC DNA]</scope>
    <source>
        <strain evidence="1">PEST</strain>
    </source>
</reference>
<proteinExistence type="predicted"/>